<dbReference type="PANTHER" id="PTHR32322">
    <property type="entry name" value="INNER MEMBRANE TRANSPORTER"/>
    <property type="match status" value="1"/>
</dbReference>
<sequence length="294" mass="31708">MVDTKLKGYFYLGITILIFSTLEVVSSSLKGLIHPTQLIFIRFLIGGLALLPWVIVKKEKISIKDWMFFAGLGILNTVISMGSLQLAISMGKASTAAILISSNPIFVVMFSYLLLKEKITKNSIICMILGIIGITLIIYKGGSGGDTAMSLFLGIVASLTFGLYSVLGKMKADNISSITMISLSAIIGAICTIPLLLYMDLPVLYFPKQGFFRIMYLGLILSGFAYITFIEALKILSASKGSMVFFLKPAVATVLAVIFLGEKISAKTILGMAFVAAGILINFYKKPSADASKS</sequence>
<dbReference type="SUPFAM" id="SSF103481">
    <property type="entry name" value="Multidrug resistance efflux transporter EmrE"/>
    <property type="match status" value="2"/>
</dbReference>
<evidence type="ECO:0000256" key="6">
    <source>
        <dbReference type="SAM" id="Phobius"/>
    </source>
</evidence>
<dbReference type="Proteomes" id="UP001651880">
    <property type="component" value="Unassembled WGS sequence"/>
</dbReference>
<feature type="transmembrane region" description="Helical" evidence="6">
    <location>
        <begin position="211"/>
        <end position="230"/>
    </location>
</feature>
<evidence type="ECO:0000313" key="9">
    <source>
        <dbReference type="Proteomes" id="UP001651880"/>
    </source>
</evidence>
<gene>
    <name evidence="8" type="ORF">LJD61_20170</name>
</gene>
<evidence type="ECO:0000256" key="1">
    <source>
        <dbReference type="ARBA" id="ARBA00004141"/>
    </source>
</evidence>
<feature type="transmembrane region" description="Helical" evidence="6">
    <location>
        <begin position="9"/>
        <end position="33"/>
    </location>
</feature>
<dbReference type="Gene3D" id="1.10.3730.20">
    <property type="match status" value="1"/>
</dbReference>
<keyword evidence="9" id="KW-1185">Reference proteome</keyword>
<dbReference type="InterPro" id="IPR050638">
    <property type="entry name" value="AA-Vitamin_Transporters"/>
</dbReference>
<comment type="caution">
    <text evidence="8">The sequence shown here is derived from an EMBL/GenBank/DDBJ whole genome shotgun (WGS) entry which is preliminary data.</text>
</comment>
<feature type="transmembrane region" description="Helical" evidence="6">
    <location>
        <begin position="242"/>
        <end position="260"/>
    </location>
</feature>
<evidence type="ECO:0000259" key="7">
    <source>
        <dbReference type="Pfam" id="PF00892"/>
    </source>
</evidence>
<comment type="similarity">
    <text evidence="2">Belongs to the EamA transporter family.</text>
</comment>
<feature type="transmembrane region" description="Helical" evidence="6">
    <location>
        <begin position="266"/>
        <end position="284"/>
    </location>
</feature>
<keyword evidence="4 6" id="KW-1133">Transmembrane helix</keyword>
<feature type="transmembrane region" description="Helical" evidence="6">
    <location>
        <begin position="122"/>
        <end position="142"/>
    </location>
</feature>
<dbReference type="Pfam" id="PF00892">
    <property type="entry name" value="EamA"/>
    <property type="match status" value="2"/>
</dbReference>
<keyword evidence="3 6" id="KW-0812">Transmembrane</keyword>
<feature type="transmembrane region" description="Helical" evidence="6">
    <location>
        <begin position="179"/>
        <end position="199"/>
    </location>
</feature>
<feature type="transmembrane region" description="Helical" evidence="6">
    <location>
        <begin position="39"/>
        <end position="56"/>
    </location>
</feature>
<evidence type="ECO:0000256" key="2">
    <source>
        <dbReference type="ARBA" id="ARBA00007362"/>
    </source>
</evidence>
<feature type="transmembrane region" description="Helical" evidence="6">
    <location>
        <begin position="68"/>
        <end position="88"/>
    </location>
</feature>
<name>A0ABT1NKU3_9FIRM</name>
<proteinExistence type="inferred from homology"/>
<accession>A0ABT1NKU3</accession>
<dbReference type="RefSeq" id="WP_255229411.1">
    <property type="nucleotide sequence ID" value="NZ_JAJEKE010000034.1"/>
</dbReference>
<protein>
    <submittedName>
        <fullName evidence="8">DMT family transporter</fullName>
    </submittedName>
</protein>
<evidence type="ECO:0000313" key="8">
    <source>
        <dbReference type="EMBL" id="MCQ1531836.1"/>
    </source>
</evidence>
<dbReference type="PANTHER" id="PTHR32322:SF2">
    <property type="entry name" value="EAMA DOMAIN-CONTAINING PROTEIN"/>
    <property type="match status" value="1"/>
</dbReference>
<dbReference type="InterPro" id="IPR037185">
    <property type="entry name" value="EmrE-like"/>
</dbReference>
<evidence type="ECO:0000256" key="3">
    <source>
        <dbReference type="ARBA" id="ARBA00022692"/>
    </source>
</evidence>
<comment type="subcellular location">
    <subcellularLocation>
        <location evidence="1">Membrane</location>
        <topology evidence="1">Multi-pass membrane protein</topology>
    </subcellularLocation>
</comment>
<dbReference type="EMBL" id="JAJEKE010000034">
    <property type="protein sequence ID" value="MCQ1531836.1"/>
    <property type="molecule type" value="Genomic_DNA"/>
</dbReference>
<evidence type="ECO:0000256" key="5">
    <source>
        <dbReference type="ARBA" id="ARBA00023136"/>
    </source>
</evidence>
<organism evidence="8 9">
    <name type="scientific">Lutispora saccharofermentans</name>
    <dbReference type="NCBI Taxonomy" id="3024236"/>
    <lineage>
        <taxon>Bacteria</taxon>
        <taxon>Bacillati</taxon>
        <taxon>Bacillota</taxon>
        <taxon>Clostridia</taxon>
        <taxon>Lutisporales</taxon>
        <taxon>Lutisporaceae</taxon>
        <taxon>Lutispora</taxon>
    </lineage>
</organism>
<evidence type="ECO:0000256" key="4">
    <source>
        <dbReference type="ARBA" id="ARBA00022989"/>
    </source>
</evidence>
<keyword evidence="5 6" id="KW-0472">Membrane</keyword>
<feature type="domain" description="EamA" evidence="7">
    <location>
        <begin position="7"/>
        <end position="138"/>
    </location>
</feature>
<feature type="domain" description="EamA" evidence="7">
    <location>
        <begin position="150"/>
        <end position="283"/>
    </location>
</feature>
<reference evidence="8 9" key="1">
    <citation type="submission" date="2021-10" db="EMBL/GenBank/DDBJ databases">
        <title>Lutispora strain m25 sp. nov., a thermophilic, non-spore-forming bacterium isolated from a lab-scale methanogenic bioreactor digesting anaerobic sludge.</title>
        <authorList>
            <person name="El Houari A."/>
            <person name="Mcdonald J."/>
        </authorList>
    </citation>
    <scope>NUCLEOTIDE SEQUENCE [LARGE SCALE GENOMIC DNA]</scope>
    <source>
        <strain evidence="9">m25</strain>
    </source>
</reference>
<feature type="transmembrane region" description="Helical" evidence="6">
    <location>
        <begin position="94"/>
        <end position="115"/>
    </location>
</feature>
<dbReference type="InterPro" id="IPR000620">
    <property type="entry name" value="EamA_dom"/>
</dbReference>
<feature type="transmembrane region" description="Helical" evidence="6">
    <location>
        <begin position="148"/>
        <end position="167"/>
    </location>
</feature>